<dbReference type="Pfam" id="PF03732">
    <property type="entry name" value="Retrotrans_gag"/>
    <property type="match status" value="1"/>
</dbReference>
<evidence type="ECO:0000256" key="3">
    <source>
        <dbReference type="SAM" id="MobiDB-lite"/>
    </source>
</evidence>
<dbReference type="InterPro" id="IPR036875">
    <property type="entry name" value="Znf_CCHC_sf"/>
</dbReference>
<feature type="compositionally biased region" description="Basic and acidic residues" evidence="3">
    <location>
        <begin position="158"/>
        <end position="171"/>
    </location>
</feature>
<keyword evidence="1" id="KW-0479">Metal-binding</keyword>
<dbReference type="EnsemblMetazoa" id="MDOA015961-RA">
    <property type="protein sequence ID" value="MDOA015961-PA"/>
    <property type="gene ID" value="MDOA015961"/>
</dbReference>
<protein>
    <recommendedName>
        <fullName evidence="4">CCHC-type domain-containing protein</fullName>
    </recommendedName>
</protein>
<dbReference type="SUPFAM" id="SSF57756">
    <property type="entry name" value="Retrovirus zinc finger-like domains"/>
    <property type="match status" value="1"/>
</dbReference>
<evidence type="ECO:0000256" key="2">
    <source>
        <dbReference type="SAM" id="Coils"/>
    </source>
</evidence>
<feature type="domain" description="CCHC-type" evidence="4">
    <location>
        <begin position="424"/>
        <end position="439"/>
    </location>
</feature>
<dbReference type="PROSITE" id="PS50158">
    <property type="entry name" value="ZF_CCHC"/>
    <property type="match status" value="1"/>
</dbReference>
<feature type="region of interest" description="Disordered" evidence="3">
    <location>
        <begin position="74"/>
        <end position="93"/>
    </location>
</feature>
<evidence type="ECO:0000256" key="1">
    <source>
        <dbReference type="PROSITE-ProRule" id="PRU00047"/>
    </source>
</evidence>
<keyword evidence="1" id="KW-0863">Zinc-finger</keyword>
<dbReference type="VEuPathDB" id="VectorBase:MDOA015961"/>
<dbReference type="AlphaFoldDB" id="A0A1I8NJ03"/>
<dbReference type="InterPro" id="IPR001878">
    <property type="entry name" value="Znf_CCHC"/>
</dbReference>
<accession>A0A1I8NJ03</accession>
<keyword evidence="2" id="KW-0175">Coiled coil</keyword>
<dbReference type="SMART" id="SM00343">
    <property type="entry name" value="ZnF_C2HC"/>
    <property type="match status" value="2"/>
</dbReference>
<name>A0A1I8NJ03_MUSDO</name>
<feature type="coiled-coil region" evidence="2">
    <location>
        <begin position="19"/>
        <end position="52"/>
    </location>
</feature>
<dbReference type="GO" id="GO:0003676">
    <property type="term" value="F:nucleic acid binding"/>
    <property type="evidence" value="ECO:0007669"/>
    <property type="project" value="InterPro"/>
</dbReference>
<gene>
    <name evidence="5" type="primary">105262315</name>
</gene>
<dbReference type="VEuPathDB" id="VectorBase:MDOMA2_020425"/>
<proteinExistence type="predicted"/>
<evidence type="ECO:0000259" key="4">
    <source>
        <dbReference type="PROSITE" id="PS50158"/>
    </source>
</evidence>
<dbReference type="InterPro" id="IPR005162">
    <property type="entry name" value="Retrotrans_gag_dom"/>
</dbReference>
<keyword evidence="1" id="KW-0862">Zinc</keyword>
<feature type="compositionally biased region" description="Polar residues" evidence="3">
    <location>
        <begin position="131"/>
        <end position="144"/>
    </location>
</feature>
<reference evidence="5" key="1">
    <citation type="submission" date="2020-05" db="UniProtKB">
        <authorList>
            <consortium name="EnsemblMetazoa"/>
        </authorList>
    </citation>
    <scope>IDENTIFICATION</scope>
    <source>
        <strain evidence="5">Aabys</strain>
    </source>
</reference>
<sequence>MSRETRSKSKSRKRDRPILFDLNRTINILEEKRQKTQNLEKMAEENQRGEGQIMDFSQTINSRAPMSNPLGPSYLQGAGEGSETQRTVHNPEQIKVLETSIKRVQSEMGDIRKTLGDLTSAMDQLLRKQGGNVSNTPQRESNGMLNHGGITALPSTDTRPERQPDETRPKEVSIAPTSSSSNNGGTNGSHTRPVTMGTGKDFSIVRLNKLGLTFDGGSNSLGVEEFVYRLEYYQKQYNIPWSEVIRDFPLILSGRAESWYWLLQKTHGIHSWDHLKYSILSQYQSSKSNFEILTELAQRKQQINESVDNFFHAMGQVRAKLVQPISEFDMMKILKKNVKDSIGRIVYPIQVSSVEQLRVECNEAERNFLRRENRPTLPMARQLKHVNEISEDVDVRFSDEQEEGELKELAAMQYNRQVKPQLTCWNCRKLGHSFRDCEEATRALFCYKCGNPGTTTPRCKMCQQGNGNKGGDQEGRPRPN</sequence>
<dbReference type="Gene3D" id="4.10.60.10">
    <property type="entry name" value="Zinc finger, CCHC-type"/>
    <property type="match status" value="1"/>
</dbReference>
<feature type="compositionally biased region" description="Low complexity" evidence="3">
    <location>
        <begin position="177"/>
        <end position="191"/>
    </location>
</feature>
<organism evidence="5">
    <name type="scientific">Musca domestica</name>
    <name type="common">House fly</name>
    <dbReference type="NCBI Taxonomy" id="7370"/>
    <lineage>
        <taxon>Eukaryota</taxon>
        <taxon>Metazoa</taxon>
        <taxon>Ecdysozoa</taxon>
        <taxon>Arthropoda</taxon>
        <taxon>Hexapoda</taxon>
        <taxon>Insecta</taxon>
        <taxon>Pterygota</taxon>
        <taxon>Neoptera</taxon>
        <taxon>Endopterygota</taxon>
        <taxon>Diptera</taxon>
        <taxon>Brachycera</taxon>
        <taxon>Muscomorpha</taxon>
        <taxon>Muscoidea</taxon>
        <taxon>Muscidae</taxon>
        <taxon>Musca</taxon>
    </lineage>
</organism>
<feature type="region of interest" description="Disordered" evidence="3">
    <location>
        <begin position="130"/>
        <end position="197"/>
    </location>
</feature>
<evidence type="ECO:0000313" key="5">
    <source>
        <dbReference type="EnsemblMetazoa" id="MDOA015961-PA"/>
    </source>
</evidence>
<dbReference type="GO" id="GO:0008270">
    <property type="term" value="F:zinc ion binding"/>
    <property type="evidence" value="ECO:0007669"/>
    <property type="project" value="UniProtKB-KW"/>
</dbReference>